<evidence type="ECO:0000256" key="1">
    <source>
        <dbReference type="SAM" id="Coils"/>
    </source>
</evidence>
<feature type="coiled-coil region" evidence="1">
    <location>
        <begin position="133"/>
        <end position="160"/>
    </location>
</feature>
<evidence type="ECO:0000313" key="3">
    <source>
        <dbReference type="Proteomes" id="UP000245207"/>
    </source>
</evidence>
<proteinExistence type="predicted"/>
<keyword evidence="1" id="KW-0175">Coiled coil</keyword>
<dbReference type="EMBL" id="PKPP01009543">
    <property type="protein sequence ID" value="PWA48015.1"/>
    <property type="molecule type" value="Genomic_DNA"/>
</dbReference>
<evidence type="ECO:0000313" key="2">
    <source>
        <dbReference type="EMBL" id="PWA48015.1"/>
    </source>
</evidence>
<name>A0A2U1LG75_ARTAN</name>
<sequence>MDYESQERLVKQKYAADMKQLLSEVDSWIQKLSDEMKSHKETLTQLSDLDAQLPRLKEILSAEYKAKKAIIASNKALSSSLGVVLDQLKPFEEDLQTHQAKLDNACSLKKRLSQKVPSTNITKLAETQTDKTILAEQEEINKLKQASKHLTDQASGLQSKLESGNLDLLNQMKKIRMVKDVSIPIN</sequence>
<accession>A0A2U1LG75</accession>
<dbReference type="AlphaFoldDB" id="A0A2U1LG75"/>
<keyword evidence="3" id="KW-1185">Reference proteome</keyword>
<dbReference type="Proteomes" id="UP000245207">
    <property type="component" value="Unassembled WGS sequence"/>
</dbReference>
<reference evidence="2 3" key="1">
    <citation type="journal article" date="2018" name="Mol. Plant">
        <title>The genome of Artemisia annua provides insight into the evolution of Asteraceae family and artemisinin biosynthesis.</title>
        <authorList>
            <person name="Shen Q."/>
            <person name="Zhang L."/>
            <person name="Liao Z."/>
            <person name="Wang S."/>
            <person name="Yan T."/>
            <person name="Shi P."/>
            <person name="Liu M."/>
            <person name="Fu X."/>
            <person name="Pan Q."/>
            <person name="Wang Y."/>
            <person name="Lv Z."/>
            <person name="Lu X."/>
            <person name="Zhang F."/>
            <person name="Jiang W."/>
            <person name="Ma Y."/>
            <person name="Chen M."/>
            <person name="Hao X."/>
            <person name="Li L."/>
            <person name="Tang Y."/>
            <person name="Lv G."/>
            <person name="Zhou Y."/>
            <person name="Sun X."/>
            <person name="Brodelius P.E."/>
            <person name="Rose J.K.C."/>
            <person name="Tang K."/>
        </authorList>
    </citation>
    <scope>NUCLEOTIDE SEQUENCE [LARGE SCALE GENOMIC DNA]</scope>
    <source>
        <strain evidence="3">cv. Huhao1</strain>
        <tissue evidence="2">Leaf</tissue>
    </source>
</reference>
<comment type="caution">
    <text evidence="2">The sequence shown here is derived from an EMBL/GenBank/DDBJ whole genome shotgun (WGS) entry which is preliminary data.</text>
</comment>
<organism evidence="2 3">
    <name type="scientific">Artemisia annua</name>
    <name type="common">Sweet wormwood</name>
    <dbReference type="NCBI Taxonomy" id="35608"/>
    <lineage>
        <taxon>Eukaryota</taxon>
        <taxon>Viridiplantae</taxon>
        <taxon>Streptophyta</taxon>
        <taxon>Embryophyta</taxon>
        <taxon>Tracheophyta</taxon>
        <taxon>Spermatophyta</taxon>
        <taxon>Magnoliopsida</taxon>
        <taxon>eudicotyledons</taxon>
        <taxon>Gunneridae</taxon>
        <taxon>Pentapetalae</taxon>
        <taxon>asterids</taxon>
        <taxon>campanulids</taxon>
        <taxon>Asterales</taxon>
        <taxon>Asteraceae</taxon>
        <taxon>Asteroideae</taxon>
        <taxon>Anthemideae</taxon>
        <taxon>Artemisiinae</taxon>
        <taxon>Artemisia</taxon>
    </lineage>
</organism>
<protein>
    <submittedName>
        <fullName evidence="2">Uncharacterized protein</fullName>
    </submittedName>
</protein>
<gene>
    <name evidence="2" type="ORF">CTI12_AA495700</name>
</gene>